<reference evidence="1 2" key="1">
    <citation type="submission" date="2020-11" db="EMBL/GenBank/DDBJ databases">
        <title>Hymenobacter sp.</title>
        <authorList>
            <person name="Kim M.K."/>
        </authorList>
    </citation>
    <scope>NUCLEOTIDE SEQUENCE [LARGE SCALE GENOMIC DNA]</scope>
    <source>
        <strain evidence="1 2">BT594</strain>
    </source>
</reference>
<organism evidence="1 2">
    <name type="scientific">Hymenobacter guriensis</name>
    <dbReference type="NCBI Taxonomy" id="2793065"/>
    <lineage>
        <taxon>Bacteria</taxon>
        <taxon>Pseudomonadati</taxon>
        <taxon>Bacteroidota</taxon>
        <taxon>Cytophagia</taxon>
        <taxon>Cytophagales</taxon>
        <taxon>Hymenobacteraceae</taxon>
        <taxon>Hymenobacter</taxon>
    </lineage>
</organism>
<protein>
    <submittedName>
        <fullName evidence="1">Uncharacterized protein</fullName>
    </submittedName>
</protein>
<dbReference type="Proteomes" id="UP000601099">
    <property type="component" value="Unassembled WGS sequence"/>
</dbReference>
<proteinExistence type="predicted"/>
<accession>A0ABS0L7T2</accession>
<dbReference type="EMBL" id="JADWYK010000021">
    <property type="protein sequence ID" value="MBG8556167.1"/>
    <property type="molecule type" value="Genomic_DNA"/>
</dbReference>
<comment type="caution">
    <text evidence="1">The sequence shown here is derived from an EMBL/GenBank/DDBJ whole genome shotgun (WGS) entry which is preliminary data.</text>
</comment>
<name>A0ABS0L7T2_9BACT</name>
<evidence type="ECO:0000313" key="2">
    <source>
        <dbReference type="Proteomes" id="UP000601099"/>
    </source>
</evidence>
<keyword evidence="2" id="KW-1185">Reference proteome</keyword>
<dbReference type="RefSeq" id="WP_196957185.1">
    <property type="nucleotide sequence ID" value="NZ_JADWYK010000021.1"/>
</dbReference>
<evidence type="ECO:0000313" key="1">
    <source>
        <dbReference type="EMBL" id="MBG8556167.1"/>
    </source>
</evidence>
<sequence>MATPVEFPEQNWLLKKPDSMSDDECVSLPCFVDNQQVVSCWAFTPEEMAVLNANGGKLYMGVYGQSTPPIWLSPRNPFVRPDEQTEVIGTSLATMP</sequence>
<gene>
    <name evidence="1" type="ORF">I5L79_21660</name>
</gene>